<protein>
    <submittedName>
        <fullName evidence="3">Uncharacterized protein</fullName>
    </submittedName>
</protein>
<sequence length="128" mass="15189">MELNDWLAILGAIGGTSTITWLVTFWVNRKTNARKEDASADSMEDENERKQVDWLEDRIAQRDTKIDAIYVELRNEQNDKLIWIHKCHELELQLKDAEHNRCDRPDNDCSRRIPPRRVTITKDKEEKK</sequence>
<gene>
    <name evidence="3" type="ORF">DW206_05175</name>
</gene>
<evidence type="ECO:0000313" key="3">
    <source>
        <dbReference type="EMBL" id="RHH50030.1"/>
    </source>
</evidence>
<organism evidence="3 4">
    <name type="scientific">Bacteroides ovatus</name>
    <dbReference type="NCBI Taxonomy" id="28116"/>
    <lineage>
        <taxon>Bacteria</taxon>
        <taxon>Pseudomonadati</taxon>
        <taxon>Bacteroidota</taxon>
        <taxon>Bacteroidia</taxon>
        <taxon>Bacteroidales</taxon>
        <taxon>Bacteroidaceae</taxon>
        <taxon>Bacteroides</taxon>
    </lineage>
</organism>
<comment type="caution">
    <text evidence="3">The sequence shown here is derived from an EMBL/GenBank/DDBJ whole genome shotgun (WGS) entry which is preliminary data.</text>
</comment>
<name>A0A414X7B6_BACOV</name>
<evidence type="ECO:0000313" key="4">
    <source>
        <dbReference type="Proteomes" id="UP000283329"/>
    </source>
</evidence>
<accession>A0A414X7B6</accession>
<dbReference type="RefSeq" id="WP_118299374.1">
    <property type="nucleotide sequence ID" value="NZ_JABFHY010000009.1"/>
</dbReference>
<proteinExistence type="predicted"/>
<evidence type="ECO:0000256" key="2">
    <source>
        <dbReference type="SAM" id="Phobius"/>
    </source>
</evidence>
<keyword evidence="2" id="KW-0472">Membrane</keyword>
<keyword evidence="2" id="KW-0812">Transmembrane</keyword>
<feature type="compositionally biased region" description="Basic and acidic residues" evidence="1">
    <location>
        <begin position="100"/>
        <end position="111"/>
    </location>
</feature>
<dbReference type="EMBL" id="QRJR01000003">
    <property type="protein sequence ID" value="RHH50030.1"/>
    <property type="molecule type" value="Genomic_DNA"/>
</dbReference>
<dbReference type="AlphaFoldDB" id="A0A414X7B6"/>
<dbReference type="Proteomes" id="UP000283329">
    <property type="component" value="Unassembled WGS sequence"/>
</dbReference>
<reference evidence="3 4" key="1">
    <citation type="submission" date="2018-08" db="EMBL/GenBank/DDBJ databases">
        <title>A genome reference for cultivated species of the human gut microbiota.</title>
        <authorList>
            <person name="Zou Y."/>
            <person name="Xue W."/>
            <person name="Luo G."/>
        </authorList>
    </citation>
    <scope>NUCLEOTIDE SEQUENCE [LARGE SCALE GENOMIC DNA]</scope>
    <source>
        <strain evidence="3 4">AM17-48</strain>
    </source>
</reference>
<feature type="transmembrane region" description="Helical" evidence="2">
    <location>
        <begin position="6"/>
        <end position="27"/>
    </location>
</feature>
<evidence type="ECO:0000256" key="1">
    <source>
        <dbReference type="SAM" id="MobiDB-lite"/>
    </source>
</evidence>
<keyword evidence="2" id="KW-1133">Transmembrane helix</keyword>
<feature type="region of interest" description="Disordered" evidence="1">
    <location>
        <begin position="100"/>
        <end position="128"/>
    </location>
</feature>